<dbReference type="EMBL" id="CP132507">
    <property type="protein sequence ID" value="WNO03931.1"/>
    <property type="molecule type" value="Genomic_DNA"/>
</dbReference>
<dbReference type="PANTHER" id="PTHR33121">
    <property type="entry name" value="CYCLIC DI-GMP PHOSPHODIESTERASE PDEF"/>
    <property type="match status" value="1"/>
</dbReference>
<protein>
    <submittedName>
        <fullName evidence="4">Bifunctional diguanylate cyclase/phosphodiesterase</fullName>
        <ecNumber evidence="4">2.7.7.65</ecNumber>
        <ecNumber evidence="4">3.1.4.52</ecNumber>
    </submittedName>
</protein>
<keyword evidence="1" id="KW-0175">Coiled coil</keyword>
<sequence length="588" mass="66259">MSLLKSLVITQKSAKLKSIVNRQRVALRSNSRKEVNDYFLAMHPGVVFEIDGTGIYKKIYAKDETRLYRPSSSLIGKSISDVLPINLQDLCFHAMNVAHTSGVATDLIYQLDISGTKRWFEMCVINKSEKRTRKADAAYIFYVRDVSKTVEIESDLQTGVSVDLLTGLGNRKTLQLELQRLLESTTYRDSYIALVLIDIDRFSLLNDSYGPQIGDQHLREISSRLRSIAVYSPLIVRTGNDEFAVVLTHLDGNVTKAESSLRRICDDLVKGLNFSFEFNDGKFLNSISIGAALVQEHGLNPSALLMRSELALYQARREGGNRYQLYSDELSIKQKEQAQLENDLRTAISEDQLEVYLQPICRGSKVVSGYEVLVRWNHPGKGLLSPALFIPVAEQSDLIIELGNWVLRNALPYLAHWQLREETQHLTLSINISSRQVQSESFISEIMSHIQQSSAPAHRLQLELTESMLQFNVEDTISKMKTLSRNGISFSLDDFGTGYSSLSYLKKLPLHQLKIDRSFVCDISNNLNSNAIAKMIIQLSRTLNLDVVAEGVEDEDQYNQLQGLGCNAFQGYLFGRPEPAIITTGMWL</sequence>
<evidence type="ECO:0000313" key="5">
    <source>
        <dbReference type="Proteomes" id="UP001302257"/>
    </source>
</evidence>
<dbReference type="InterPro" id="IPR000160">
    <property type="entry name" value="GGDEF_dom"/>
</dbReference>
<dbReference type="SMART" id="SM00267">
    <property type="entry name" value="GGDEF"/>
    <property type="match status" value="1"/>
</dbReference>
<proteinExistence type="predicted"/>
<dbReference type="Pfam" id="PF00990">
    <property type="entry name" value="GGDEF"/>
    <property type="match status" value="1"/>
</dbReference>
<dbReference type="SMART" id="SM00052">
    <property type="entry name" value="EAL"/>
    <property type="match status" value="1"/>
</dbReference>
<dbReference type="PANTHER" id="PTHR33121:SF70">
    <property type="entry name" value="SIGNALING PROTEIN YKOW"/>
    <property type="match status" value="1"/>
</dbReference>
<evidence type="ECO:0000313" key="4">
    <source>
        <dbReference type="EMBL" id="WNO03931.1"/>
    </source>
</evidence>
<keyword evidence="5" id="KW-1185">Reference proteome</keyword>
<accession>A0ABZ0AXL4</accession>
<dbReference type="InterPro" id="IPR029787">
    <property type="entry name" value="Nucleotide_cyclase"/>
</dbReference>
<dbReference type="CDD" id="cd01948">
    <property type="entry name" value="EAL"/>
    <property type="match status" value="1"/>
</dbReference>
<dbReference type="Pfam" id="PF00563">
    <property type="entry name" value="EAL"/>
    <property type="match status" value="1"/>
</dbReference>
<dbReference type="InterPro" id="IPR001633">
    <property type="entry name" value="EAL_dom"/>
</dbReference>
<dbReference type="GO" id="GO:0052621">
    <property type="term" value="F:diguanylate cyclase activity"/>
    <property type="evidence" value="ECO:0007669"/>
    <property type="project" value="UniProtKB-EC"/>
</dbReference>
<dbReference type="EC" id="2.7.7.65" evidence="4"/>
<dbReference type="RefSeq" id="WP_313866802.1">
    <property type="nucleotide sequence ID" value="NZ_CP132507.1"/>
</dbReference>
<name>A0ABZ0AXL4_9BURK</name>
<gene>
    <name evidence="4" type="ORF">RAN89_13550</name>
</gene>
<dbReference type="Gene3D" id="3.20.20.450">
    <property type="entry name" value="EAL domain"/>
    <property type="match status" value="1"/>
</dbReference>
<dbReference type="GO" id="GO:0071111">
    <property type="term" value="F:cyclic-guanylate-specific phosphodiesterase activity"/>
    <property type="evidence" value="ECO:0007669"/>
    <property type="project" value="UniProtKB-EC"/>
</dbReference>
<dbReference type="PROSITE" id="PS50887">
    <property type="entry name" value="GGDEF"/>
    <property type="match status" value="1"/>
</dbReference>
<evidence type="ECO:0000256" key="1">
    <source>
        <dbReference type="SAM" id="Coils"/>
    </source>
</evidence>
<evidence type="ECO:0000259" key="3">
    <source>
        <dbReference type="PROSITE" id="PS50887"/>
    </source>
</evidence>
<feature type="domain" description="GGDEF" evidence="3">
    <location>
        <begin position="190"/>
        <end position="328"/>
    </location>
</feature>
<keyword evidence="4" id="KW-0808">Transferase</keyword>
<evidence type="ECO:0000259" key="2">
    <source>
        <dbReference type="PROSITE" id="PS50883"/>
    </source>
</evidence>
<keyword evidence="4" id="KW-0378">Hydrolase</keyword>
<dbReference type="NCBIfam" id="TIGR00254">
    <property type="entry name" value="GGDEF"/>
    <property type="match status" value="1"/>
</dbReference>
<feature type="coiled-coil region" evidence="1">
    <location>
        <begin position="323"/>
        <end position="350"/>
    </location>
</feature>
<dbReference type="Gene3D" id="3.30.70.270">
    <property type="match status" value="1"/>
</dbReference>
<dbReference type="EC" id="3.1.4.52" evidence="4"/>
<reference evidence="4 5" key="1">
    <citation type="submission" date="2023-08" db="EMBL/GenBank/DDBJ databases">
        <title>Rhodoferax potami sp. nov. and Rhodoferax mekongensis sp. nov., isolated from the Mekong River in Thailand.</title>
        <authorList>
            <person name="Kitikhun S."/>
            <person name="Charoenyingcharoen P."/>
            <person name="Siriarchawattana P."/>
            <person name="Likhitrattanapisal S."/>
            <person name="Nilsakha T."/>
            <person name="Chanpet A."/>
            <person name="Rattanawaree P."/>
            <person name="Ingsriswang S."/>
        </authorList>
    </citation>
    <scope>NUCLEOTIDE SEQUENCE [LARGE SCALE GENOMIC DNA]</scope>
    <source>
        <strain evidence="4 5">TBRC 17307</strain>
    </source>
</reference>
<organism evidence="4 5">
    <name type="scientific">Rhodoferax mekongensis</name>
    <dbReference type="NCBI Taxonomy" id="3068341"/>
    <lineage>
        <taxon>Bacteria</taxon>
        <taxon>Pseudomonadati</taxon>
        <taxon>Pseudomonadota</taxon>
        <taxon>Betaproteobacteria</taxon>
        <taxon>Burkholderiales</taxon>
        <taxon>Comamonadaceae</taxon>
        <taxon>Rhodoferax</taxon>
    </lineage>
</organism>
<dbReference type="SUPFAM" id="SSF141868">
    <property type="entry name" value="EAL domain-like"/>
    <property type="match status" value="1"/>
</dbReference>
<dbReference type="InterPro" id="IPR035919">
    <property type="entry name" value="EAL_sf"/>
</dbReference>
<dbReference type="InterPro" id="IPR043128">
    <property type="entry name" value="Rev_trsase/Diguanyl_cyclase"/>
</dbReference>
<keyword evidence="4" id="KW-0548">Nucleotidyltransferase</keyword>
<dbReference type="Proteomes" id="UP001302257">
    <property type="component" value="Chromosome"/>
</dbReference>
<dbReference type="SUPFAM" id="SSF55073">
    <property type="entry name" value="Nucleotide cyclase"/>
    <property type="match status" value="1"/>
</dbReference>
<dbReference type="InterPro" id="IPR050706">
    <property type="entry name" value="Cyclic-di-GMP_PDE-like"/>
</dbReference>
<dbReference type="PROSITE" id="PS50883">
    <property type="entry name" value="EAL"/>
    <property type="match status" value="1"/>
</dbReference>
<feature type="domain" description="EAL" evidence="2">
    <location>
        <begin position="337"/>
        <end position="588"/>
    </location>
</feature>
<dbReference type="CDD" id="cd01949">
    <property type="entry name" value="GGDEF"/>
    <property type="match status" value="1"/>
</dbReference>